<dbReference type="PANTHER" id="PTHR43677">
    <property type="entry name" value="SHORT-CHAIN DEHYDROGENASE/REDUCTASE"/>
    <property type="match status" value="1"/>
</dbReference>
<evidence type="ECO:0000313" key="3">
    <source>
        <dbReference type="Proteomes" id="UP001597211"/>
    </source>
</evidence>
<proteinExistence type="predicted"/>
<reference evidence="3" key="1">
    <citation type="journal article" date="2019" name="Int. J. Syst. Evol. Microbiol.">
        <title>The Global Catalogue of Microorganisms (GCM) 10K type strain sequencing project: providing services to taxonomists for standard genome sequencing and annotation.</title>
        <authorList>
            <consortium name="The Broad Institute Genomics Platform"/>
            <consortium name="The Broad Institute Genome Sequencing Center for Infectious Disease"/>
            <person name="Wu L."/>
            <person name="Ma J."/>
        </authorList>
    </citation>
    <scope>NUCLEOTIDE SEQUENCE [LARGE SCALE GENOMIC DNA]</scope>
    <source>
        <strain evidence="3">CCUG 48216</strain>
    </source>
</reference>
<accession>A0ABW3SBF5</accession>
<sequence>MDQLFRAFRVHQDESGFRSGVEHLNVSTLPDADVTVKVHYSSVNYKDGLASIPEGKIVKTYPFIPGIDLAGEVMASRDTRFQPGDRVLCTGYGLGVSHEGGFAEVARVPGDWLVALPEGLTAREAMAIGTAGFTAALSVRRLLDNGLAPGQGPVLVLGATGGVGSMAVAILSRLGFAVTAVTGKPEAREKLTAFGAAEFLSREEAASGAKGVLGKERWAAIVDPVGGAMTADLLKSVQYGGSVALSGLTGGGAIETSVYPFILRGVNLLGIDSVFCPEPLRHQLWKLLAGDWKPERVLTAGVTEYPLEQLPEALNTVLAGKAVGRQVISFIN</sequence>
<evidence type="ECO:0000313" key="2">
    <source>
        <dbReference type="EMBL" id="MFD1182137.1"/>
    </source>
</evidence>
<dbReference type="InterPro" id="IPR036291">
    <property type="entry name" value="NAD(P)-bd_dom_sf"/>
</dbReference>
<dbReference type="InterPro" id="IPR051397">
    <property type="entry name" value="Zn-ADH-like_protein"/>
</dbReference>
<dbReference type="InterPro" id="IPR013154">
    <property type="entry name" value="ADH-like_N"/>
</dbReference>
<dbReference type="Proteomes" id="UP001597211">
    <property type="component" value="Unassembled WGS sequence"/>
</dbReference>
<dbReference type="Gene3D" id="3.90.180.10">
    <property type="entry name" value="Medium-chain alcohol dehydrogenases, catalytic domain"/>
    <property type="match status" value="1"/>
</dbReference>
<feature type="domain" description="Enoyl reductase (ER)" evidence="1">
    <location>
        <begin position="20"/>
        <end position="328"/>
    </location>
</feature>
<dbReference type="EMBL" id="JBHTKZ010000021">
    <property type="protein sequence ID" value="MFD1182137.1"/>
    <property type="molecule type" value="Genomic_DNA"/>
</dbReference>
<dbReference type="EC" id="1.3.1.95" evidence="2"/>
<keyword evidence="2" id="KW-0560">Oxidoreductase</keyword>
<comment type="caution">
    <text evidence="2">The sequence shown here is derived from an EMBL/GenBank/DDBJ whole genome shotgun (WGS) entry which is preliminary data.</text>
</comment>
<dbReference type="SUPFAM" id="SSF51735">
    <property type="entry name" value="NAD(P)-binding Rossmann-fold domains"/>
    <property type="match status" value="1"/>
</dbReference>
<dbReference type="Pfam" id="PF08240">
    <property type="entry name" value="ADH_N"/>
    <property type="match status" value="1"/>
</dbReference>
<dbReference type="InterPro" id="IPR011032">
    <property type="entry name" value="GroES-like_sf"/>
</dbReference>
<gene>
    <name evidence="2" type="ORF">ACFQ2Z_12255</name>
</gene>
<dbReference type="PANTHER" id="PTHR43677:SF1">
    <property type="entry name" value="ACRYLYL-COA REDUCTASE ACUI-RELATED"/>
    <property type="match status" value="1"/>
</dbReference>
<dbReference type="InterPro" id="IPR014188">
    <property type="entry name" value="Acrylyl-CoA_reductase_AcuI"/>
</dbReference>
<name>A0ABW3SBF5_9BACL</name>
<organism evidence="2 3">
    <name type="scientific">Paenibacillus timonensis</name>
    <dbReference type="NCBI Taxonomy" id="225915"/>
    <lineage>
        <taxon>Bacteria</taxon>
        <taxon>Bacillati</taxon>
        <taxon>Bacillota</taxon>
        <taxon>Bacilli</taxon>
        <taxon>Bacillales</taxon>
        <taxon>Paenibacillaceae</taxon>
        <taxon>Paenibacillus</taxon>
    </lineage>
</organism>
<dbReference type="InterPro" id="IPR013149">
    <property type="entry name" value="ADH-like_C"/>
</dbReference>
<dbReference type="InterPro" id="IPR020843">
    <property type="entry name" value="ER"/>
</dbReference>
<dbReference type="SUPFAM" id="SSF50129">
    <property type="entry name" value="GroES-like"/>
    <property type="match status" value="1"/>
</dbReference>
<dbReference type="SMART" id="SM00829">
    <property type="entry name" value="PKS_ER"/>
    <property type="match status" value="1"/>
</dbReference>
<evidence type="ECO:0000259" key="1">
    <source>
        <dbReference type="SMART" id="SM00829"/>
    </source>
</evidence>
<dbReference type="Pfam" id="PF00107">
    <property type="entry name" value="ADH_zinc_N"/>
    <property type="match status" value="1"/>
</dbReference>
<dbReference type="RefSeq" id="WP_240269280.1">
    <property type="nucleotide sequence ID" value="NZ_JAKSXN010000023.1"/>
</dbReference>
<dbReference type="GO" id="GO:0043958">
    <property type="term" value="F:acryloyl-CoA reductase (NADH) activity"/>
    <property type="evidence" value="ECO:0007669"/>
    <property type="project" value="UniProtKB-EC"/>
</dbReference>
<dbReference type="Gene3D" id="3.40.50.720">
    <property type="entry name" value="NAD(P)-binding Rossmann-like Domain"/>
    <property type="match status" value="1"/>
</dbReference>
<dbReference type="NCBIfam" id="TIGR02823">
    <property type="entry name" value="oxido_YhdH"/>
    <property type="match status" value="1"/>
</dbReference>
<keyword evidence="3" id="KW-1185">Reference proteome</keyword>
<protein>
    <submittedName>
        <fullName evidence="2">Acryloyl-CoA reductase</fullName>
        <ecNumber evidence="2">1.3.1.95</ecNumber>
    </submittedName>
</protein>